<evidence type="ECO:0000259" key="15">
    <source>
        <dbReference type="PROSITE" id="PS50011"/>
    </source>
</evidence>
<keyword evidence="11" id="KW-0325">Glycoprotein</keyword>
<dbReference type="PANTHER" id="PTHR34590:SF5">
    <property type="entry name" value="OS04G0586500 PROTEIN"/>
    <property type="match status" value="1"/>
</dbReference>
<dbReference type="InterPro" id="IPR017441">
    <property type="entry name" value="Protein_kinase_ATP_BS"/>
</dbReference>
<keyword evidence="3 16" id="KW-0808">Transferase</keyword>
<keyword evidence="7" id="KW-0418">Kinase</keyword>
<dbReference type="InterPro" id="IPR045272">
    <property type="entry name" value="ANXUR1/2-like"/>
</dbReference>
<dbReference type="PROSITE" id="PS50011">
    <property type="entry name" value="PROTEIN_KINASE_DOM"/>
    <property type="match status" value="1"/>
</dbReference>
<name>A0A251SAW4_HELAN</name>
<sequence length="797" mass="89855">MLAFSLPFLFVLLFSTTTSQPYIPTDQVFLNCGSSAAKYSNYERRHWDGDEHSKFVPSNITTTSFSSTPDNLDPSVPQIPYYTARIFDTCSFTYTFHVSSQGPKFLRLHFYPANYSGLNTEQSFFDVSSNGYSLLTNFSAFLAASFIKARSGAGMSGPQDLHVVKEFLIYVKDTQILNVTFTPSPNSYAFINGIEIVSMPENLYFNAKTPKLVNQYSGPIIDNDTTLENIYRLNMGGGEISGNDDTGMYRSWDQDNNYIYGAAIGLTPLYNNPIMYTTETPNYTAPELVYQTQRSMGNQSDKYNLTWILPVDSGYYYLLRLHFCNIIQQYTKLGQAVFTVFINNQTAEKEVDLFYWTNGSGFPAFMDYVIFVNNSGGHRSKQDLWLALHPNSNTDEYSDAYLNGLEAFKLSMNRNLSSPNPEHDPDHPLTSLLPAMRGNKKAPAFTTIIGVVGGCVVLVLFILILIVFRRQRRVKHHSTTTDKSSWGQTSSDTTLPSDRCRRFTLQEVKMATDEFNDNCSIGSGGFGKVYKGYMDNATTIVAIKRLNPSSSQGFHEFLTEIALLSKLRHVHLVSMIGYCEDDGEMILVYDYMAHGTLREHLYKTSNPPLPWKRRLDICIGAAKGLNYLHSMEKRAIIHRDVKSTNILLDENWVAKVSDFGLSKLGSKDPSKTYVSTLVKGSFGYIDPEYCRTKQLTEKSDVYSFGVVLFEVLCARPAIVQRVRDEQVNLAEWGKSCHRKGTLEKIIDPNLRGEIAPRCLRKFGEVASSCLHEIGSERPAMEEVVWGLEFALELQEAA</sequence>
<comment type="subcellular location">
    <subcellularLocation>
        <location evidence="1">Membrane</location>
        <topology evidence="1">Single-pass type I membrane protein</topology>
    </subcellularLocation>
</comment>
<keyword evidence="8 12" id="KW-0067">ATP-binding</keyword>
<reference evidence="16 18" key="1">
    <citation type="journal article" date="2017" name="Nature">
        <title>The sunflower genome provides insights into oil metabolism, flowering and Asterid evolution.</title>
        <authorList>
            <person name="Badouin H."/>
            <person name="Gouzy J."/>
            <person name="Grassa C.J."/>
            <person name="Murat F."/>
            <person name="Staton S.E."/>
            <person name="Cottret L."/>
            <person name="Lelandais-Briere C."/>
            <person name="Owens G.L."/>
            <person name="Carrere S."/>
            <person name="Mayjonade B."/>
            <person name="Legrand L."/>
            <person name="Gill N."/>
            <person name="Kane N.C."/>
            <person name="Bowers J.E."/>
            <person name="Hubner S."/>
            <person name="Bellec A."/>
            <person name="Berard A."/>
            <person name="Berges H."/>
            <person name="Blanchet N."/>
            <person name="Boniface M.C."/>
            <person name="Brunel D."/>
            <person name="Catrice O."/>
            <person name="Chaidir N."/>
            <person name="Claudel C."/>
            <person name="Donnadieu C."/>
            <person name="Faraut T."/>
            <person name="Fievet G."/>
            <person name="Helmstetter N."/>
            <person name="King M."/>
            <person name="Knapp S.J."/>
            <person name="Lai Z."/>
            <person name="Le Paslier M.C."/>
            <person name="Lippi Y."/>
            <person name="Lorenzon L."/>
            <person name="Mandel J.R."/>
            <person name="Marage G."/>
            <person name="Marchand G."/>
            <person name="Marquand E."/>
            <person name="Bret-Mestries E."/>
            <person name="Morien E."/>
            <person name="Nambeesan S."/>
            <person name="Nguyen T."/>
            <person name="Pegot-Espagnet P."/>
            <person name="Pouilly N."/>
            <person name="Raftis F."/>
            <person name="Sallet E."/>
            <person name="Schiex T."/>
            <person name="Thomas J."/>
            <person name="Vandecasteele C."/>
            <person name="Vares D."/>
            <person name="Vear F."/>
            <person name="Vautrin S."/>
            <person name="Crespi M."/>
            <person name="Mangin B."/>
            <person name="Burke J.M."/>
            <person name="Salse J."/>
            <person name="Munos S."/>
            <person name="Vincourt P."/>
            <person name="Rieseberg L.H."/>
            <person name="Langlade N.B."/>
        </authorList>
    </citation>
    <scope>NUCLEOTIDE SEQUENCE [LARGE SCALE GENOMIC DNA]</scope>
    <source>
        <strain evidence="18">cv. SF193</strain>
        <tissue evidence="16">Leaves</tissue>
    </source>
</reference>
<evidence type="ECO:0000256" key="12">
    <source>
        <dbReference type="PROSITE-ProRule" id="PRU10141"/>
    </source>
</evidence>
<proteinExistence type="predicted"/>
<feature type="binding site" evidence="12">
    <location>
        <position position="544"/>
    </location>
    <ligand>
        <name>ATP</name>
        <dbReference type="ChEBI" id="CHEBI:30616"/>
    </ligand>
</feature>
<feature type="transmembrane region" description="Helical" evidence="13">
    <location>
        <begin position="444"/>
        <end position="468"/>
    </location>
</feature>
<dbReference type="GO" id="GO:0004672">
    <property type="term" value="F:protein kinase activity"/>
    <property type="evidence" value="ECO:0000318"/>
    <property type="project" value="GO_Central"/>
</dbReference>
<dbReference type="Proteomes" id="UP000215914">
    <property type="component" value="Chromosome 15"/>
</dbReference>
<evidence type="ECO:0000256" key="1">
    <source>
        <dbReference type="ARBA" id="ARBA00004479"/>
    </source>
</evidence>
<dbReference type="SUPFAM" id="SSF56112">
    <property type="entry name" value="Protein kinase-like (PK-like)"/>
    <property type="match status" value="1"/>
</dbReference>
<evidence type="ECO:0000256" key="6">
    <source>
        <dbReference type="ARBA" id="ARBA00022741"/>
    </source>
</evidence>
<evidence type="ECO:0000256" key="7">
    <source>
        <dbReference type="ARBA" id="ARBA00022777"/>
    </source>
</evidence>
<dbReference type="InterPro" id="IPR001245">
    <property type="entry name" value="Ser-Thr/Tyr_kinase_cat_dom"/>
</dbReference>
<dbReference type="InParanoid" id="A0A251SAW4"/>
<evidence type="ECO:0000313" key="18">
    <source>
        <dbReference type="Proteomes" id="UP000215914"/>
    </source>
</evidence>
<evidence type="ECO:0000313" key="17">
    <source>
        <dbReference type="EMBL" id="OTF95996.1"/>
    </source>
</evidence>
<dbReference type="PROSITE" id="PS00107">
    <property type="entry name" value="PROTEIN_KINASE_ATP"/>
    <property type="match status" value="1"/>
</dbReference>
<evidence type="ECO:0000256" key="14">
    <source>
        <dbReference type="SAM" id="SignalP"/>
    </source>
</evidence>
<accession>A0A251SAW4</accession>
<dbReference type="InterPro" id="IPR000719">
    <property type="entry name" value="Prot_kinase_dom"/>
</dbReference>
<keyword evidence="6 12" id="KW-0547">Nucleotide-binding</keyword>
<keyword evidence="18" id="KW-1185">Reference proteome</keyword>
<dbReference type="FunFam" id="2.60.120.430:FF:000007">
    <property type="entry name" value="FERONIA receptor-like kinase"/>
    <property type="match status" value="1"/>
</dbReference>
<keyword evidence="4 13" id="KW-0812">Transmembrane</keyword>
<dbReference type="Gramene" id="mRNA:HanXRQr2_Chr15g0711921">
    <property type="protein sequence ID" value="CDS:HanXRQr2_Chr15g0711921.1"/>
    <property type="gene ID" value="HanXRQr2_Chr15g0711921"/>
</dbReference>
<evidence type="ECO:0000313" key="16">
    <source>
        <dbReference type="EMBL" id="KAF5766149.1"/>
    </source>
</evidence>
<evidence type="ECO:0000256" key="9">
    <source>
        <dbReference type="ARBA" id="ARBA00022989"/>
    </source>
</evidence>
<evidence type="ECO:0000256" key="13">
    <source>
        <dbReference type="SAM" id="Phobius"/>
    </source>
</evidence>
<reference evidence="16" key="3">
    <citation type="submission" date="2020-06" db="EMBL/GenBank/DDBJ databases">
        <title>Helianthus annuus Genome sequencing and assembly Release 2.</title>
        <authorList>
            <person name="Gouzy J."/>
            <person name="Langlade N."/>
            <person name="Munos S."/>
        </authorList>
    </citation>
    <scope>NUCLEOTIDE SEQUENCE</scope>
    <source>
        <tissue evidence="16">Leaves</tissue>
    </source>
</reference>
<dbReference type="GO" id="GO:0004674">
    <property type="term" value="F:protein serine/threonine kinase activity"/>
    <property type="evidence" value="ECO:0007669"/>
    <property type="project" value="UniProtKB-KW"/>
</dbReference>
<keyword evidence="9 13" id="KW-1133">Transmembrane helix</keyword>
<dbReference type="CDD" id="cd14066">
    <property type="entry name" value="STKc_IRAK"/>
    <property type="match status" value="1"/>
</dbReference>
<evidence type="ECO:0000256" key="2">
    <source>
        <dbReference type="ARBA" id="ARBA00022527"/>
    </source>
</evidence>
<evidence type="ECO:0000256" key="11">
    <source>
        <dbReference type="ARBA" id="ARBA00023180"/>
    </source>
</evidence>
<dbReference type="FunFam" id="1.10.510.10:FF:000252">
    <property type="entry name" value="Receptor-like protein kinase FERONIA"/>
    <property type="match status" value="1"/>
</dbReference>
<evidence type="ECO:0000256" key="3">
    <source>
        <dbReference type="ARBA" id="ARBA00022679"/>
    </source>
</evidence>
<evidence type="ECO:0000256" key="10">
    <source>
        <dbReference type="ARBA" id="ARBA00023136"/>
    </source>
</evidence>
<dbReference type="EMBL" id="MNCJ02000330">
    <property type="protein sequence ID" value="KAF5766149.1"/>
    <property type="molecule type" value="Genomic_DNA"/>
</dbReference>
<dbReference type="PROSITE" id="PS00108">
    <property type="entry name" value="PROTEIN_KINASE_ST"/>
    <property type="match status" value="1"/>
</dbReference>
<keyword evidence="5 14" id="KW-0732">Signal</keyword>
<dbReference type="FunFam" id="3.30.200.20:FF:000039">
    <property type="entry name" value="receptor-like protein kinase FERONIA"/>
    <property type="match status" value="1"/>
</dbReference>
<dbReference type="OrthoDB" id="1720310at2759"/>
<dbReference type="GO" id="GO:0005524">
    <property type="term" value="F:ATP binding"/>
    <property type="evidence" value="ECO:0007669"/>
    <property type="project" value="UniProtKB-UniRule"/>
</dbReference>
<dbReference type="Gene3D" id="1.10.510.10">
    <property type="entry name" value="Transferase(Phosphotransferase) domain 1"/>
    <property type="match status" value="1"/>
</dbReference>
<dbReference type="PANTHER" id="PTHR34590">
    <property type="entry name" value="OS03G0124300 PROTEIN-RELATED"/>
    <property type="match status" value="1"/>
</dbReference>
<dbReference type="GO" id="GO:0004714">
    <property type="term" value="F:transmembrane receptor protein tyrosine kinase activity"/>
    <property type="evidence" value="ECO:0007669"/>
    <property type="project" value="InterPro"/>
</dbReference>
<dbReference type="SMART" id="SM00220">
    <property type="entry name" value="S_TKc"/>
    <property type="match status" value="1"/>
</dbReference>
<feature type="signal peptide" evidence="14">
    <location>
        <begin position="1"/>
        <end position="19"/>
    </location>
</feature>
<reference evidence="17" key="2">
    <citation type="submission" date="2017-02" db="EMBL/GenBank/DDBJ databases">
        <title>Sunflower complete genome.</title>
        <authorList>
            <person name="Langlade N."/>
            <person name="Munos S."/>
        </authorList>
    </citation>
    <scope>NUCLEOTIDE SEQUENCE [LARGE SCALE GENOMIC DNA]</scope>
    <source>
        <tissue evidence="17">Leaves</tissue>
    </source>
</reference>
<keyword evidence="2" id="KW-0723">Serine/threonine-protein kinase</keyword>
<dbReference type="OMA" id="FKCVENE"/>
<evidence type="ECO:0000256" key="4">
    <source>
        <dbReference type="ARBA" id="ARBA00022692"/>
    </source>
</evidence>
<feature type="chain" id="PRO_5041059588" description="Protein kinase domain-containing protein" evidence="14">
    <location>
        <begin position="20"/>
        <end position="797"/>
    </location>
</feature>
<dbReference type="Gene3D" id="2.60.120.430">
    <property type="entry name" value="Galactose-binding lectin"/>
    <property type="match status" value="2"/>
</dbReference>
<keyword evidence="10 13" id="KW-0472">Membrane</keyword>
<evidence type="ECO:0000256" key="5">
    <source>
        <dbReference type="ARBA" id="ARBA00022729"/>
    </source>
</evidence>
<dbReference type="Pfam" id="PF12819">
    <property type="entry name" value="Malectin_like"/>
    <property type="match status" value="1"/>
</dbReference>
<evidence type="ECO:0000256" key="8">
    <source>
        <dbReference type="ARBA" id="ARBA00022840"/>
    </source>
</evidence>
<organism evidence="17 18">
    <name type="scientific">Helianthus annuus</name>
    <name type="common">Common sunflower</name>
    <dbReference type="NCBI Taxonomy" id="4232"/>
    <lineage>
        <taxon>Eukaryota</taxon>
        <taxon>Viridiplantae</taxon>
        <taxon>Streptophyta</taxon>
        <taxon>Embryophyta</taxon>
        <taxon>Tracheophyta</taxon>
        <taxon>Spermatophyta</taxon>
        <taxon>Magnoliopsida</taxon>
        <taxon>eudicotyledons</taxon>
        <taxon>Gunneridae</taxon>
        <taxon>Pentapetalae</taxon>
        <taxon>asterids</taxon>
        <taxon>campanulids</taxon>
        <taxon>Asterales</taxon>
        <taxon>Asteraceae</taxon>
        <taxon>Asteroideae</taxon>
        <taxon>Heliantheae alliance</taxon>
        <taxon>Heliantheae</taxon>
        <taxon>Helianthus</taxon>
    </lineage>
</organism>
<feature type="domain" description="Protein kinase" evidence="15">
    <location>
        <begin position="515"/>
        <end position="790"/>
    </location>
</feature>
<dbReference type="GO" id="GO:0005886">
    <property type="term" value="C:plasma membrane"/>
    <property type="evidence" value="ECO:0000318"/>
    <property type="project" value="GO_Central"/>
</dbReference>
<dbReference type="GO" id="GO:0010038">
    <property type="term" value="P:response to metal ion"/>
    <property type="evidence" value="ECO:0007669"/>
    <property type="project" value="UniProtKB-ARBA"/>
</dbReference>
<dbReference type="FunFam" id="2.60.120.430:FF:000003">
    <property type="entry name" value="FERONIA receptor-like kinase"/>
    <property type="match status" value="1"/>
</dbReference>
<dbReference type="InterPro" id="IPR011009">
    <property type="entry name" value="Kinase-like_dom_sf"/>
</dbReference>
<dbReference type="Pfam" id="PF07714">
    <property type="entry name" value="PK_Tyr_Ser-Thr"/>
    <property type="match status" value="1"/>
</dbReference>
<dbReference type="InterPro" id="IPR008271">
    <property type="entry name" value="Ser/Thr_kinase_AS"/>
</dbReference>
<dbReference type="InterPro" id="IPR024788">
    <property type="entry name" value="Malectin-like_Carb-bd_dom"/>
</dbReference>
<dbReference type="AlphaFoldDB" id="A0A251SAW4"/>
<protein>
    <recommendedName>
        <fullName evidence="15">Protein kinase domain-containing protein</fullName>
    </recommendedName>
</protein>
<dbReference type="EMBL" id="CM007904">
    <property type="protein sequence ID" value="OTF95996.1"/>
    <property type="molecule type" value="Genomic_DNA"/>
</dbReference>
<gene>
    <name evidence="17" type="ORF">HannXRQ_Chr15g0489231</name>
    <name evidence="16" type="ORF">HanXRQr2_Chr15g0711921</name>
</gene>
<dbReference type="Gene3D" id="3.30.200.20">
    <property type="entry name" value="Phosphorylase Kinase, domain 1"/>
    <property type="match status" value="1"/>
</dbReference>